<gene>
    <name evidence="3" type="ORF">K402DRAFT_390346</name>
</gene>
<organism evidence="3 4">
    <name type="scientific">Aulographum hederae CBS 113979</name>
    <dbReference type="NCBI Taxonomy" id="1176131"/>
    <lineage>
        <taxon>Eukaryota</taxon>
        <taxon>Fungi</taxon>
        <taxon>Dikarya</taxon>
        <taxon>Ascomycota</taxon>
        <taxon>Pezizomycotina</taxon>
        <taxon>Dothideomycetes</taxon>
        <taxon>Pleosporomycetidae</taxon>
        <taxon>Aulographales</taxon>
        <taxon>Aulographaceae</taxon>
    </lineage>
</organism>
<dbReference type="EMBL" id="ML977143">
    <property type="protein sequence ID" value="KAF1990023.1"/>
    <property type="molecule type" value="Genomic_DNA"/>
</dbReference>
<keyword evidence="2" id="KW-1133">Transmembrane helix</keyword>
<dbReference type="AlphaFoldDB" id="A0A6G1H9X3"/>
<accession>A0A6G1H9X3</accession>
<evidence type="ECO:0000256" key="1">
    <source>
        <dbReference type="SAM" id="MobiDB-lite"/>
    </source>
</evidence>
<keyword evidence="2" id="KW-0472">Membrane</keyword>
<name>A0A6G1H9X3_9PEZI</name>
<sequence>MPHKPGYVPPPSIGHEIGVMFGFIAAMLLSMVLYGVWWQYGNKRSLRKENERIAALRERGLIGEKSGVGYKEEVPAQAAPASELPAGHGVSEVR</sequence>
<keyword evidence="4" id="KW-1185">Reference proteome</keyword>
<reference evidence="3" key="1">
    <citation type="journal article" date="2020" name="Stud. Mycol.">
        <title>101 Dothideomycetes genomes: a test case for predicting lifestyles and emergence of pathogens.</title>
        <authorList>
            <person name="Haridas S."/>
            <person name="Albert R."/>
            <person name="Binder M."/>
            <person name="Bloem J."/>
            <person name="Labutti K."/>
            <person name="Salamov A."/>
            <person name="Andreopoulos B."/>
            <person name="Baker S."/>
            <person name="Barry K."/>
            <person name="Bills G."/>
            <person name="Bluhm B."/>
            <person name="Cannon C."/>
            <person name="Castanera R."/>
            <person name="Culley D."/>
            <person name="Daum C."/>
            <person name="Ezra D."/>
            <person name="Gonzalez J."/>
            <person name="Henrissat B."/>
            <person name="Kuo A."/>
            <person name="Liang C."/>
            <person name="Lipzen A."/>
            <person name="Lutzoni F."/>
            <person name="Magnuson J."/>
            <person name="Mondo S."/>
            <person name="Nolan M."/>
            <person name="Ohm R."/>
            <person name="Pangilinan J."/>
            <person name="Park H.-J."/>
            <person name="Ramirez L."/>
            <person name="Alfaro M."/>
            <person name="Sun H."/>
            <person name="Tritt A."/>
            <person name="Yoshinaga Y."/>
            <person name="Zwiers L.-H."/>
            <person name="Turgeon B."/>
            <person name="Goodwin S."/>
            <person name="Spatafora J."/>
            <person name="Crous P."/>
            <person name="Grigoriev I."/>
        </authorList>
    </citation>
    <scope>NUCLEOTIDE SEQUENCE</scope>
    <source>
        <strain evidence="3">CBS 113979</strain>
    </source>
</reference>
<keyword evidence="2" id="KW-0812">Transmembrane</keyword>
<protein>
    <submittedName>
        <fullName evidence="3">Uncharacterized protein</fullName>
    </submittedName>
</protein>
<evidence type="ECO:0000256" key="2">
    <source>
        <dbReference type="SAM" id="Phobius"/>
    </source>
</evidence>
<evidence type="ECO:0000313" key="3">
    <source>
        <dbReference type="EMBL" id="KAF1990023.1"/>
    </source>
</evidence>
<feature type="transmembrane region" description="Helical" evidence="2">
    <location>
        <begin position="20"/>
        <end position="38"/>
    </location>
</feature>
<dbReference type="OrthoDB" id="3436553at2759"/>
<proteinExistence type="predicted"/>
<feature type="region of interest" description="Disordered" evidence="1">
    <location>
        <begin position="74"/>
        <end position="94"/>
    </location>
</feature>
<dbReference type="Proteomes" id="UP000800041">
    <property type="component" value="Unassembled WGS sequence"/>
</dbReference>
<evidence type="ECO:0000313" key="4">
    <source>
        <dbReference type="Proteomes" id="UP000800041"/>
    </source>
</evidence>